<dbReference type="EMBL" id="AP022574">
    <property type="protein sequence ID" value="BBX66857.1"/>
    <property type="molecule type" value="Genomic_DNA"/>
</dbReference>
<dbReference type="KEGG" id="mpsc:MPSYJ_03180"/>
<dbReference type="Pfam" id="PF08237">
    <property type="entry name" value="PE-PPE"/>
    <property type="match status" value="1"/>
</dbReference>
<evidence type="ECO:0000313" key="3">
    <source>
        <dbReference type="EMBL" id="BBX66857.1"/>
    </source>
</evidence>
<dbReference type="Proteomes" id="UP000466514">
    <property type="component" value="Chromosome"/>
</dbReference>
<feature type="compositionally biased region" description="Basic and acidic residues" evidence="1">
    <location>
        <begin position="273"/>
        <end position="290"/>
    </location>
</feature>
<reference evidence="3 4" key="1">
    <citation type="journal article" date="2019" name="Emerg. Microbes Infect.">
        <title>Comprehensive subspecies identification of 175 nontuberculous mycobacteria species based on 7547 genomic profiles.</title>
        <authorList>
            <person name="Matsumoto Y."/>
            <person name="Kinjo T."/>
            <person name="Motooka D."/>
            <person name="Nabeya D."/>
            <person name="Jung N."/>
            <person name="Uechi K."/>
            <person name="Horii T."/>
            <person name="Iida T."/>
            <person name="Fujita J."/>
            <person name="Nakamura S."/>
        </authorList>
    </citation>
    <scope>NUCLEOTIDE SEQUENCE [LARGE SCALE GENOMIC DNA]</scope>
    <source>
        <strain evidence="3 4">JCM 13323</strain>
    </source>
</reference>
<evidence type="ECO:0000256" key="1">
    <source>
        <dbReference type="SAM" id="MobiDB-lite"/>
    </source>
</evidence>
<dbReference type="SUPFAM" id="SSF53474">
    <property type="entry name" value="alpha/beta-Hydrolases"/>
    <property type="match status" value="1"/>
</dbReference>
<dbReference type="InterPro" id="IPR013228">
    <property type="entry name" value="PE-PPE_C"/>
</dbReference>
<protein>
    <recommendedName>
        <fullName evidence="2">PE-PPE domain-containing protein</fullName>
    </recommendedName>
</protein>
<dbReference type="AlphaFoldDB" id="A0A7I7M4Q8"/>
<evidence type="ECO:0000259" key="2">
    <source>
        <dbReference type="Pfam" id="PF08237"/>
    </source>
</evidence>
<proteinExistence type="predicted"/>
<dbReference type="InterPro" id="IPR029058">
    <property type="entry name" value="AB_hydrolase_fold"/>
</dbReference>
<accession>A0A7I7M4Q8</accession>
<name>A0A7I7M4Q8_9MYCO</name>
<organism evidence="3 4">
    <name type="scientific">Mycolicibacterium psychrotolerans</name>
    <dbReference type="NCBI Taxonomy" id="216929"/>
    <lineage>
        <taxon>Bacteria</taxon>
        <taxon>Bacillati</taxon>
        <taxon>Actinomycetota</taxon>
        <taxon>Actinomycetes</taxon>
        <taxon>Mycobacteriales</taxon>
        <taxon>Mycobacteriaceae</taxon>
        <taxon>Mycolicibacterium</taxon>
    </lineage>
</organism>
<feature type="region of interest" description="Disordered" evidence="1">
    <location>
        <begin position="273"/>
        <end position="348"/>
    </location>
</feature>
<keyword evidence="4" id="KW-1185">Reference proteome</keyword>
<evidence type="ECO:0000313" key="4">
    <source>
        <dbReference type="Proteomes" id="UP000466514"/>
    </source>
</evidence>
<dbReference type="RefSeq" id="WP_163720123.1">
    <property type="nucleotide sequence ID" value="NZ_AP022574.1"/>
</dbReference>
<dbReference type="Gene3D" id="3.40.50.1820">
    <property type="entry name" value="alpha/beta hydrolase"/>
    <property type="match status" value="1"/>
</dbReference>
<gene>
    <name evidence="3" type="ORF">MPSYJ_03180</name>
</gene>
<feature type="domain" description="PE-PPE" evidence="2">
    <location>
        <begin position="75"/>
        <end position="272"/>
    </location>
</feature>
<sequence length="348" mass="37499">MARARSSFVAVIAVAAVLLVGGALGRPVSAADEAVLIPGATLFKRIDPFYPIIARSYPNIGINLHDDDDPLIVDYSQNPFATDRALAQGVERAGAAVRAADGPVIVIGESMGSMVAARLAAELAAGADPPQPSDVRFVLIASPEAGVANWFREGARIPLLRYTVRRIPATRYPTAVVTGEYDPWADPPDRPWNVVADANALMGMIYVHGPPSWDVDLSDIPPENITVDDTVTRYFVPTEHLPLTRPLRDLGVPDRLVDAADRILRPLVDAGYRRHDRPGDRRPYLSDGRIRRNGARADVTEPTTRAAEQRAERHASAGLPRAVGKTRGAAPRAHRPARSGRHGDGVGD</sequence>